<dbReference type="GO" id="GO:0016829">
    <property type="term" value="F:lyase activity"/>
    <property type="evidence" value="ECO:0007669"/>
    <property type="project" value="InterPro"/>
</dbReference>
<dbReference type="InterPro" id="IPR008929">
    <property type="entry name" value="Chondroitin_lyas"/>
</dbReference>
<gene>
    <name evidence="4" type="ORF">EG028_12830</name>
</gene>
<dbReference type="AlphaFoldDB" id="A0A3N4MBW1"/>
<dbReference type="Gene3D" id="1.50.10.100">
    <property type="entry name" value="Chondroitin AC/alginate lyase"/>
    <property type="match status" value="1"/>
</dbReference>
<name>A0A3N4MBW1_9BACT</name>
<keyword evidence="2" id="KW-0732">Signal</keyword>
<proteinExistence type="predicted"/>
<dbReference type="EMBL" id="RMBX01000006">
    <property type="protein sequence ID" value="RPD40895.1"/>
    <property type="molecule type" value="Genomic_DNA"/>
</dbReference>
<evidence type="ECO:0000259" key="3">
    <source>
        <dbReference type="Pfam" id="PF07940"/>
    </source>
</evidence>
<reference evidence="5" key="1">
    <citation type="submission" date="2018-11" db="EMBL/GenBank/DDBJ databases">
        <title>Chitinophaga lutea sp.nov., isolate from arsenic contaminated soil.</title>
        <authorList>
            <person name="Zong Y."/>
        </authorList>
    </citation>
    <scope>NUCLEOTIDE SEQUENCE [LARGE SCALE GENOMIC DNA]</scope>
    <source>
        <strain evidence="5">YLT18</strain>
    </source>
</reference>
<dbReference type="SUPFAM" id="SSF48230">
    <property type="entry name" value="Chondroitin AC/alginate lyase"/>
    <property type="match status" value="1"/>
</dbReference>
<accession>A0A3N4MBW1</accession>
<dbReference type="InterPro" id="IPR012480">
    <property type="entry name" value="Hepar_II_III_C"/>
</dbReference>
<comment type="subcellular location">
    <subcellularLocation>
        <location evidence="1">Cell envelope</location>
    </subcellularLocation>
</comment>
<sequence>MKRILVVLALLLPGLIHAQDHQKLLTRTYSEAQLGGMLINNQDWVTLPAYNDRTFWDGLPASIRGELIKAGENALKSGWGVVKATDYMEFTRTGDRNIMQNPNTDRKSALQALALAELTEGKGRFTDQLINGIWAVCEQSSWVLSAHLPVTRGKELIPDVTNPVIDLGSADAGALLAWVHHFFRAKLDEVNPLIAARIRYEVRNKILEPYYKRNDFWWMGFNDRPQNNWNPWINYNVMQCILLLEEDPALRSKNIYKAMQSIDRFTDWYHPDGACDEGPSYWSHAGGKYFECLELLNHATKGKLDVYAHPLIKNMGQYIANVYINEPYFVNFADASAKGGINEGMVYRYGKAINDTVMTGFGAFYAQKDKMNEHASSGTIEAVITDLTTMNEIMASPAREPLIGHAWYPDNQVAIAREYPGTKKGFYFAGKGGHNAESHNHNDVGTFILYYNGLPCLVDAGVGTYVRQTFSPDRYKIWTMQSAYHNLPLINGVQQMNGREFKAASAAFSATAKQVSFIADIATAYPKDAKVRSWKRGYILQRGKSFTITDAFALDAFVAAPELHFLSACKVDVSTPGVIKLAGKDFTLNMTYNARLLEASTEHIDNKDPRLERSWPGGLERIILKGKTPGVKGEYKIEIKS</sequence>
<evidence type="ECO:0000313" key="4">
    <source>
        <dbReference type="EMBL" id="RPD40895.1"/>
    </source>
</evidence>
<feature type="domain" description="Heparinase II/III-like C-terminal" evidence="3">
    <location>
        <begin position="432"/>
        <end position="556"/>
    </location>
</feature>
<organism evidence="4 5">
    <name type="scientific">Chitinophaga barathri</name>
    <dbReference type="NCBI Taxonomy" id="1647451"/>
    <lineage>
        <taxon>Bacteria</taxon>
        <taxon>Pseudomonadati</taxon>
        <taxon>Bacteroidota</taxon>
        <taxon>Chitinophagia</taxon>
        <taxon>Chitinophagales</taxon>
        <taxon>Chitinophagaceae</taxon>
        <taxon>Chitinophaga</taxon>
    </lineage>
</organism>
<dbReference type="OrthoDB" id="9793856at2"/>
<dbReference type="Proteomes" id="UP000279089">
    <property type="component" value="Unassembled WGS sequence"/>
</dbReference>
<evidence type="ECO:0000313" key="5">
    <source>
        <dbReference type="Proteomes" id="UP000279089"/>
    </source>
</evidence>
<feature type="chain" id="PRO_5018188085" description="Heparinase II/III-like C-terminal domain-containing protein" evidence="2">
    <location>
        <begin position="19"/>
        <end position="641"/>
    </location>
</feature>
<dbReference type="Gene3D" id="2.70.98.70">
    <property type="match status" value="1"/>
</dbReference>
<evidence type="ECO:0000256" key="2">
    <source>
        <dbReference type="SAM" id="SignalP"/>
    </source>
</evidence>
<comment type="caution">
    <text evidence="4">The sequence shown here is derived from an EMBL/GenBank/DDBJ whole genome shotgun (WGS) entry which is preliminary data.</text>
</comment>
<dbReference type="Pfam" id="PF07940">
    <property type="entry name" value="Hepar_II_III_C"/>
    <property type="match status" value="1"/>
</dbReference>
<keyword evidence="5" id="KW-1185">Reference proteome</keyword>
<dbReference type="RefSeq" id="WP_120516798.1">
    <property type="nucleotide sequence ID" value="NZ_QXZY01000007.1"/>
</dbReference>
<dbReference type="GO" id="GO:0030313">
    <property type="term" value="C:cell envelope"/>
    <property type="evidence" value="ECO:0007669"/>
    <property type="project" value="UniProtKB-SubCell"/>
</dbReference>
<feature type="signal peptide" evidence="2">
    <location>
        <begin position="1"/>
        <end position="18"/>
    </location>
</feature>
<protein>
    <recommendedName>
        <fullName evidence="3">Heparinase II/III-like C-terminal domain-containing protein</fullName>
    </recommendedName>
</protein>
<evidence type="ECO:0000256" key="1">
    <source>
        <dbReference type="ARBA" id="ARBA00004196"/>
    </source>
</evidence>